<dbReference type="PANTHER" id="PTHR30043:SF1">
    <property type="entry name" value="ABC TRANSPORT SYSTEM PERMEASE PROTEIN P69"/>
    <property type="match status" value="1"/>
</dbReference>
<feature type="transmembrane region" description="Helical" evidence="7">
    <location>
        <begin position="208"/>
        <end position="227"/>
    </location>
</feature>
<comment type="similarity">
    <text evidence="7">Belongs to the binding-protein-dependent transport system permease family.</text>
</comment>
<comment type="subcellular location">
    <subcellularLocation>
        <location evidence="1 7">Cell membrane</location>
        <topology evidence="1 7">Multi-pass membrane protein</topology>
    </subcellularLocation>
</comment>
<proteinExistence type="inferred from homology"/>
<dbReference type="EMBL" id="LYPC01000026">
    <property type="protein sequence ID" value="OCT12854.1"/>
    <property type="molecule type" value="Genomic_DNA"/>
</dbReference>
<evidence type="ECO:0000256" key="7">
    <source>
        <dbReference type="RuleBase" id="RU363032"/>
    </source>
</evidence>
<dbReference type="AlphaFoldDB" id="A0A1C0ZXL8"/>
<dbReference type="Proteomes" id="UP000093309">
    <property type="component" value="Unassembled WGS sequence"/>
</dbReference>
<evidence type="ECO:0000259" key="8">
    <source>
        <dbReference type="PROSITE" id="PS50928"/>
    </source>
</evidence>
<organism evidence="9 10">
    <name type="scientific">Paenibacillus pectinilyticus</name>
    <dbReference type="NCBI Taxonomy" id="512399"/>
    <lineage>
        <taxon>Bacteria</taxon>
        <taxon>Bacillati</taxon>
        <taxon>Bacillota</taxon>
        <taxon>Bacilli</taxon>
        <taxon>Bacillales</taxon>
        <taxon>Paenibacillaceae</taxon>
        <taxon>Paenibacillus</taxon>
    </lineage>
</organism>
<keyword evidence="2 7" id="KW-0813">Transport</keyword>
<evidence type="ECO:0000256" key="2">
    <source>
        <dbReference type="ARBA" id="ARBA00022448"/>
    </source>
</evidence>
<dbReference type="STRING" id="512399.A8709_21210"/>
<dbReference type="Pfam" id="PF00528">
    <property type="entry name" value="BPD_transp_1"/>
    <property type="match status" value="1"/>
</dbReference>
<reference evidence="10" key="1">
    <citation type="submission" date="2016-05" db="EMBL/GenBank/DDBJ databases">
        <title>Paenibacillus oryzae. sp. nov., isolated from the rice root.</title>
        <authorList>
            <person name="Zhang J."/>
            <person name="Zhang X."/>
        </authorList>
    </citation>
    <scope>NUCLEOTIDE SEQUENCE [LARGE SCALE GENOMIC DNA]</scope>
    <source>
        <strain evidence="10">KCTC13222</strain>
    </source>
</reference>
<dbReference type="GO" id="GO:0055085">
    <property type="term" value="P:transmembrane transport"/>
    <property type="evidence" value="ECO:0007669"/>
    <property type="project" value="InterPro"/>
</dbReference>
<evidence type="ECO:0000313" key="9">
    <source>
        <dbReference type="EMBL" id="OCT12854.1"/>
    </source>
</evidence>
<dbReference type="InterPro" id="IPR035906">
    <property type="entry name" value="MetI-like_sf"/>
</dbReference>
<feature type="domain" description="ABC transmembrane type-1" evidence="8">
    <location>
        <begin position="70"/>
        <end position="250"/>
    </location>
</feature>
<dbReference type="SUPFAM" id="SSF161098">
    <property type="entry name" value="MetI-like"/>
    <property type="match status" value="1"/>
</dbReference>
<feature type="transmembrane region" description="Helical" evidence="7">
    <location>
        <begin position="14"/>
        <end position="33"/>
    </location>
</feature>
<feature type="transmembrane region" description="Helical" evidence="7">
    <location>
        <begin position="233"/>
        <end position="256"/>
    </location>
</feature>
<keyword evidence="5 7" id="KW-1133">Transmembrane helix</keyword>
<gene>
    <name evidence="9" type="ORF">A8709_21210</name>
</gene>
<dbReference type="PROSITE" id="PS50928">
    <property type="entry name" value="ABC_TM1"/>
    <property type="match status" value="1"/>
</dbReference>
<evidence type="ECO:0000313" key="10">
    <source>
        <dbReference type="Proteomes" id="UP000093309"/>
    </source>
</evidence>
<dbReference type="InterPro" id="IPR000515">
    <property type="entry name" value="MetI-like"/>
</dbReference>
<keyword evidence="4 7" id="KW-0812">Transmembrane</keyword>
<dbReference type="GO" id="GO:0005886">
    <property type="term" value="C:plasma membrane"/>
    <property type="evidence" value="ECO:0007669"/>
    <property type="project" value="UniProtKB-SubCell"/>
</dbReference>
<sequence>MQDNFFARKRLKTLLYCALLLAITVIAIVITNYDVIKGFTSIPKAAEWAFNNFYPNEKALKRLPVIISNLTETVLVSIAATALAALFALIFAIAGSHTTGAGGVFSFVSRSIATVFRNIDVSAWSMILLISFGQNVLTGYFALFFGSFGFLTRAFTESIDEVSSSSVEALRSTGAGYLSIISQSVIPACVPQLISWILFMIETNIRQATLIGILTGTGIGFLFSLYYKSLNFSAASLIVIVLVLAIFLIETVSTYIRKVIL</sequence>
<dbReference type="OrthoDB" id="358217at2"/>
<protein>
    <submittedName>
        <fullName evidence="9">Phosphonate ABC transporter permease</fullName>
    </submittedName>
</protein>
<keyword evidence="6 7" id="KW-0472">Membrane</keyword>
<evidence type="ECO:0000256" key="5">
    <source>
        <dbReference type="ARBA" id="ARBA00022989"/>
    </source>
</evidence>
<evidence type="ECO:0000256" key="1">
    <source>
        <dbReference type="ARBA" id="ARBA00004651"/>
    </source>
</evidence>
<evidence type="ECO:0000256" key="3">
    <source>
        <dbReference type="ARBA" id="ARBA00022475"/>
    </source>
</evidence>
<dbReference type="RefSeq" id="WP_065854796.1">
    <property type="nucleotide sequence ID" value="NZ_LYPC01000026.1"/>
</dbReference>
<comment type="caution">
    <text evidence="9">The sequence shown here is derived from an EMBL/GenBank/DDBJ whole genome shotgun (WGS) entry which is preliminary data.</text>
</comment>
<feature type="transmembrane region" description="Helical" evidence="7">
    <location>
        <begin position="175"/>
        <end position="201"/>
    </location>
</feature>
<keyword evidence="3" id="KW-1003">Cell membrane</keyword>
<keyword evidence="10" id="KW-1185">Reference proteome</keyword>
<evidence type="ECO:0000256" key="4">
    <source>
        <dbReference type="ARBA" id="ARBA00022692"/>
    </source>
</evidence>
<name>A0A1C0ZXL8_9BACL</name>
<evidence type="ECO:0000256" key="6">
    <source>
        <dbReference type="ARBA" id="ARBA00023136"/>
    </source>
</evidence>
<accession>A0A1C0ZXL8</accession>
<dbReference type="PANTHER" id="PTHR30043">
    <property type="entry name" value="PHOSPHONATES TRANSPORT SYSTEM PERMEASE PROTEIN"/>
    <property type="match status" value="1"/>
</dbReference>
<dbReference type="Gene3D" id="1.10.3720.10">
    <property type="entry name" value="MetI-like"/>
    <property type="match status" value="1"/>
</dbReference>